<feature type="compositionally biased region" description="Low complexity" evidence="4">
    <location>
        <begin position="350"/>
        <end position="361"/>
    </location>
</feature>
<evidence type="ECO:0000313" key="6">
    <source>
        <dbReference type="EMBL" id="KAK9917881.1"/>
    </source>
</evidence>
<reference evidence="6 7" key="1">
    <citation type="journal article" date="2024" name="Nat. Commun.">
        <title>Phylogenomics reveals the evolutionary origins of lichenization in chlorophyte algae.</title>
        <authorList>
            <person name="Puginier C."/>
            <person name="Libourel C."/>
            <person name="Otte J."/>
            <person name="Skaloud P."/>
            <person name="Haon M."/>
            <person name="Grisel S."/>
            <person name="Petersen M."/>
            <person name="Berrin J.G."/>
            <person name="Delaux P.M."/>
            <person name="Dal Grande F."/>
            <person name="Keller J."/>
        </authorList>
    </citation>
    <scope>NUCLEOTIDE SEQUENCE [LARGE SCALE GENOMIC DNA]</scope>
    <source>
        <strain evidence="6 7">SAG 216-7</strain>
    </source>
</reference>
<dbReference type="Pfam" id="PF00076">
    <property type="entry name" value="RRM_1"/>
    <property type="match status" value="3"/>
</dbReference>
<keyword evidence="2 3" id="KW-0694">RNA-binding</keyword>
<comment type="caution">
    <text evidence="6">The sequence shown here is derived from an EMBL/GenBank/DDBJ whole genome shotgun (WGS) entry which is preliminary data.</text>
</comment>
<feature type="compositionally biased region" description="Low complexity" evidence="4">
    <location>
        <begin position="11"/>
        <end position="22"/>
    </location>
</feature>
<dbReference type="Gene3D" id="3.30.70.330">
    <property type="match status" value="3"/>
</dbReference>
<dbReference type="SMART" id="SM00360">
    <property type="entry name" value="RRM"/>
    <property type="match status" value="3"/>
</dbReference>
<dbReference type="InterPro" id="IPR035979">
    <property type="entry name" value="RBD_domain_sf"/>
</dbReference>
<dbReference type="PANTHER" id="PTHR48032:SF6">
    <property type="entry name" value="RNA-BINDING (RRM_RBD_RNP MOTIFS) FAMILY PROTEIN"/>
    <property type="match status" value="1"/>
</dbReference>
<evidence type="ECO:0000259" key="5">
    <source>
        <dbReference type="PROSITE" id="PS50102"/>
    </source>
</evidence>
<dbReference type="PROSITE" id="PS50102">
    <property type="entry name" value="RRM"/>
    <property type="match status" value="3"/>
</dbReference>
<dbReference type="Proteomes" id="UP001491310">
    <property type="component" value="Unassembled WGS sequence"/>
</dbReference>
<feature type="region of interest" description="Disordered" evidence="4">
    <location>
        <begin position="350"/>
        <end position="390"/>
    </location>
</feature>
<sequence length="694" mass="72341">MLVHSERVISQQQQGQLQPPAQMHGGELLSGVNAISNGDGMMQNEVDSRKLVILGLPWDTTEGSLEQHFSQIGPLQEVVIMKDRSTGKSRGFGFVTFFRAADASCAADQEHVVDGRRCEAKYALPRGGGPAPRTTRIFVARIPLLVNDAQFRQYFEQYGSVQDAYMPKDATKQSHRGIGFVTFSSADSVEAVMSAPHSMNGQELAIDRATPKDKVGSMQLNNSRLQIHQMAAAAAAAAASYPGFASLGGVGPSGGLPTDLSGNPGLAPSNYPPFGTPSTSMSYSAAVNGGLGPAGRGASSDGQAGDSAGNEFHPYGGSGLANGNGRTTTYSSGGGSSSVVAAFEGGNGGQAAANSGNSGSGELFQPMRGDGVQRGSMDEDVSGGGHAQELTSSQLQDLQGLVQGGDHTAQALQGLTFGGNSDGIGIGLGMLQQQAHTGNQMPFQFNKQMGGASMGMDMDAQVRAQAILRSLAAPQARNAAGNGTLSDAQLAGLLAGNVDAAQLVNSIVNGAVLPGVPAPTPAGLPRQMGRLVGSRMQGGGGGGQFRGSSVMGKTSIDTRSGPRIFVGKLNKETTENDVKEYFTRFGYVMDVYLPRDKVNRSEHRGFGFVTFETDGAVLRIHAHGQHQIKGSVVAIDSAVPRREEGTRTDDDVSTSSMQVMDLGGDDLSLGPARNHPQERMRHGIKHWVTAPQKV</sequence>
<dbReference type="SUPFAM" id="SSF54928">
    <property type="entry name" value="RNA-binding domain, RBD"/>
    <property type="match status" value="2"/>
</dbReference>
<feature type="region of interest" description="Disordered" evidence="4">
    <location>
        <begin position="294"/>
        <end position="334"/>
    </location>
</feature>
<accession>A0ABR2Z218</accession>
<evidence type="ECO:0000256" key="4">
    <source>
        <dbReference type="SAM" id="MobiDB-lite"/>
    </source>
</evidence>
<gene>
    <name evidence="6" type="ORF">WJX75_009215</name>
</gene>
<organism evidence="6 7">
    <name type="scientific">Coccomyxa subellipsoidea</name>
    <dbReference type="NCBI Taxonomy" id="248742"/>
    <lineage>
        <taxon>Eukaryota</taxon>
        <taxon>Viridiplantae</taxon>
        <taxon>Chlorophyta</taxon>
        <taxon>core chlorophytes</taxon>
        <taxon>Trebouxiophyceae</taxon>
        <taxon>Trebouxiophyceae incertae sedis</taxon>
        <taxon>Coccomyxaceae</taxon>
        <taxon>Coccomyxa</taxon>
    </lineage>
</organism>
<dbReference type="InterPro" id="IPR000504">
    <property type="entry name" value="RRM_dom"/>
</dbReference>
<feature type="domain" description="RRM" evidence="5">
    <location>
        <begin position="49"/>
        <end position="125"/>
    </location>
</feature>
<dbReference type="EMBL" id="JALJOT010000002">
    <property type="protein sequence ID" value="KAK9917881.1"/>
    <property type="molecule type" value="Genomic_DNA"/>
</dbReference>
<evidence type="ECO:0000313" key="7">
    <source>
        <dbReference type="Proteomes" id="UP001491310"/>
    </source>
</evidence>
<feature type="region of interest" description="Disordered" evidence="4">
    <location>
        <begin position="1"/>
        <end position="24"/>
    </location>
</feature>
<evidence type="ECO:0000256" key="1">
    <source>
        <dbReference type="ARBA" id="ARBA00022737"/>
    </source>
</evidence>
<proteinExistence type="predicted"/>
<evidence type="ECO:0000256" key="3">
    <source>
        <dbReference type="PROSITE-ProRule" id="PRU00176"/>
    </source>
</evidence>
<feature type="domain" description="RRM" evidence="5">
    <location>
        <begin position="135"/>
        <end position="211"/>
    </location>
</feature>
<feature type="domain" description="RRM" evidence="5">
    <location>
        <begin position="562"/>
        <end position="640"/>
    </location>
</feature>
<dbReference type="PANTHER" id="PTHR48032">
    <property type="entry name" value="RNA-BINDING PROTEIN MUSASHI HOMOLOG RBP6"/>
    <property type="match status" value="1"/>
</dbReference>
<dbReference type="InterPro" id="IPR012677">
    <property type="entry name" value="Nucleotide-bd_a/b_plait_sf"/>
</dbReference>
<keyword evidence="1" id="KW-0677">Repeat</keyword>
<evidence type="ECO:0000256" key="2">
    <source>
        <dbReference type="ARBA" id="ARBA00022884"/>
    </source>
</evidence>
<keyword evidence="7" id="KW-1185">Reference proteome</keyword>
<protein>
    <recommendedName>
        <fullName evidence="5">RRM domain-containing protein</fullName>
    </recommendedName>
</protein>
<name>A0ABR2Z218_9CHLO</name>